<dbReference type="PANTHER" id="PTHR43046">
    <property type="entry name" value="GDP-MANNOSE MANNOSYL HYDROLASE"/>
    <property type="match status" value="1"/>
</dbReference>
<dbReference type="InterPro" id="IPR020476">
    <property type="entry name" value="Nudix_hydrolase"/>
</dbReference>
<dbReference type="InterPro" id="IPR015797">
    <property type="entry name" value="NUDIX_hydrolase-like_dom_sf"/>
</dbReference>
<dbReference type="Pfam" id="PF00293">
    <property type="entry name" value="NUDIX"/>
    <property type="match status" value="1"/>
</dbReference>
<comment type="caution">
    <text evidence="5">The sequence shown here is derived from an EMBL/GenBank/DDBJ whole genome shotgun (WGS) entry which is preliminary data.</text>
</comment>
<name>A0ABT1X5R8_9PROT</name>
<evidence type="ECO:0000256" key="3">
    <source>
        <dbReference type="RuleBase" id="RU003476"/>
    </source>
</evidence>
<evidence type="ECO:0000259" key="4">
    <source>
        <dbReference type="PROSITE" id="PS51462"/>
    </source>
</evidence>
<keyword evidence="6" id="KW-1185">Reference proteome</keyword>
<feature type="domain" description="Nudix hydrolase" evidence="4">
    <location>
        <begin position="8"/>
        <end position="143"/>
    </location>
</feature>
<dbReference type="InterPro" id="IPR020084">
    <property type="entry name" value="NUDIX_hydrolase_CS"/>
</dbReference>
<evidence type="ECO:0000313" key="6">
    <source>
        <dbReference type="Proteomes" id="UP001524642"/>
    </source>
</evidence>
<protein>
    <submittedName>
        <fullName evidence="5">NUDIX domain-containing protein</fullName>
    </submittedName>
</protein>
<dbReference type="InterPro" id="IPR000086">
    <property type="entry name" value="NUDIX_hydrolase_dom"/>
</dbReference>
<dbReference type="SUPFAM" id="SSF55811">
    <property type="entry name" value="Nudix"/>
    <property type="match status" value="1"/>
</dbReference>
<reference evidence="5 6" key="1">
    <citation type="submission" date="2022-06" db="EMBL/GenBank/DDBJ databases">
        <title>Roseomonas CN29.</title>
        <authorList>
            <person name="Cheng Y."/>
            <person name="He X."/>
        </authorList>
    </citation>
    <scope>NUCLEOTIDE SEQUENCE [LARGE SCALE GENOMIC DNA]</scope>
    <source>
        <strain evidence="5 6">CN29</strain>
    </source>
</reference>
<dbReference type="PROSITE" id="PS51462">
    <property type="entry name" value="NUDIX"/>
    <property type="match status" value="1"/>
</dbReference>
<accession>A0ABT1X5R8</accession>
<keyword evidence="2 3" id="KW-0378">Hydrolase</keyword>
<dbReference type="PROSITE" id="PS00893">
    <property type="entry name" value="NUDIX_BOX"/>
    <property type="match status" value="1"/>
</dbReference>
<dbReference type="Proteomes" id="UP001524642">
    <property type="component" value="Unassembled WGS sequence"/>
</dbReference>
<comment type="cofactor">
    <cofactor evidence="1">
        <name>Mg(2+)</name>
        <dbReference type="ChEBI" id="CHEBI:18420"/>
    </cofactor>
</comment>
<evidence type="ECO:0000256" key="1">
    <source>
        <dbReference type="ARBA" id="ARBA00001946"/>
    </source>
</evidence>
<comment type="similarity">
    <text evidence="3">Belongs to the Nudix hydrolase family.</text>
</comment>
<dbReference type="Gene3D" id="3.90.79.10">
    <property type="entry name" value="Nucleoside Triphosphate Pyrophosphohydrolase"/>
    <property type="match status" value="1"/>
</dbReference>
<organism evidence="5 6">
    <name type="scientific">Roseomonas populi</name>
    <dbReference type="NCBI Taxonomy" id="3121582"/>
    <lineage>
        <taxon>Bacteria</taxon>
        <taxon>Pseudomonadati</taxon>
        <taxon>Pseudomonadota</taxon>
        <taxon>Alphaproteobacteria</taxon>
        <taxon>Acetobacterales</taxon>
        <taxon>Roseomonadaceae</taxon>
        <taxon>Roseomonas</taxon>
    </lineage>
</organism>
<dbReference type="PRINTS" id="PR00502">
    <property type="entry name" value="NUDIXFAMILY"/>
</dbReference>
<gene>
    <name evidence="5" type="ORF">NRP21_13565</name>
</gene>
<evidence type="ECO:0000313" key="5">
    <source>
        <dbReference type="EMBL" id="MCR0983079.1"/>
    </source>
</evidence>
<proteinExistence type="inferred from homology"/>
<dbReference type="RefSeq" id="WP_257716749.1">
    <property type="nucleotide sequence ID" value="NZ_JANJOU010000010.1"/>
</dbReference>
<dbReference type="PANTHER" id="PTHR43046:SF16">
    <property type="entry name" value="ADP-RIBOSE PYROPHOSPHATASE YJHB-RELATED"/>
    <property type="match status" value="1"/>
</dbReference>
<dbReference type="EMBL" id="JANJOU010000010">
    <property type="protein sequence ID" value="MCR0983079.1"/>
    <property type="molecule type" value="Genomic_DNA"/>
</dbReference>
<sequence>MPRRPARPRRTSCGVLVSDGALLLLGHAARSVLWDIPKGVAEAGEAFAEAAARELREETGLRVEREALIDLGVHRYLPGKDLAVFAWRVPAMPELDALRCTSRIPLPGGGWVPEFDRFAILPWDEAMGRVGKNMARVLGELRAARGWPFGG</sequence>
<evidence type="ECO:0000256" key="2">
    <source>
        <dbReference type="ARBA" id="ARBA00022801"/>
    </source>
</evidence>